<keyword evidence="1 7" id="KW-0806">Transcription termination</keyword>
<dbReference type="SUPFAM" id="SSF69705">
    <property type="entry name" value="Transcription factor NusA, N-terminal domain"/>
    <property type="match status" value="1"/>
</dbReference>
<dbReference type="EMBL" id="PVTH01000003">
    <property type="protein sequence ID" value="PRY53702.1"/>
    <property type="molecule type" value="Genomic_DNA"/>
</dbReference>
<comment type="subcellular location">
    <subcellularLocation>
        <location evidence="7">Cytoplasm</location>
    </subcellularLocation>
</comment>
<keyword evidence="3 7" id="KW-0889">Transcription antitermination</keyword>
<dbReference type="Pfam" id="PF26594">
    <property type="entry name" value="KH_NusA_2nd"/>
    <property type="match status" value="1"/>
</dbReference>
<dbReference type="OrthoDB" id="9807233at2"/>
<keyword evidence="6 7" id="KW-0804">Transcription</keyword>
<comment type="caution">
    <text evidence="9">The sequence shown here is derived from an EMBL/GenBank/DDBJ whole genome shotgun (WGS) entry which is preliminary data.</text>
</comment>
<dbReference type="SUPFAM" id="SSF50249">
    <property type="entry name" value="Nucleic acid-binding proteins"/>
    <property type="match status" value="1"/>
</dbReference>
<dbReference type="InterPro" id="IPR003029">
    <property type="entry name" value="S1_domain"/>
</dbReference>
<comment type="similarity">
    <text evidence="7">Belongs to the NusA family.</text>
</comment>
<keyword evidence="4 7" id="KW-0694">RNA-binding</keyword>
<dbReference type="Gene3D" id="2.40.50.140">
    <property type="entry name" value="Nucleic acid-binding proteins"/>
    <property type="match status" value="1"/>
</dbReference>
<dbReference type="SMART" id="SM00316">
    <property type="entry name" value="S1"/>
    <property type="match status" value="1"/>
</dbReference>
<organism evidence="9 10">
    <name type="scientific">Arcticibacter pallidicorallinus</name>
    <dbReference type="NCBI Taxonomy" id="1259464"/>
    <lineage>
        <taxon>Bacteria</taxon>
        <taxon>Pseudomonadati</taxon>
        <taxon>Bacteroidota</taxon>
        <taxon>Sphingobacteriia</taxon>
        <taxon>Sphingobacteriales</taxon>
        <taxon>Sphingobacteriaceae</taxon>
        <taxon>Arcticibacter</taxon>
    </lineage>
</organism>
<dbReference type="FunFam" id="3.30.300.20:FF:000002">
    <property type="entry name" value="Transcription termination/antitermination protein NusA"/>
    <property type="match status" value="1"/>
</dbReference>
<dbReference type="CDD" id="cd22529">
    <property type="entry name" value="KH-II_NusA_rpt2"/>
    <property type="match status" value="1"/>
</dbReference>
<feature type="domain" description="S1 motif" evidence="8">
    <location>
        <begin position="138"/>
        <end position="203"/>
    </location>
</feature>
<dbReference type="Gene3D" id="3.30.300.20">
    <property type="match status" value="2"/>
</dbReference>
<evidence type="ECO:0000256" key="3">
    <source>
        <dbReference type="ARBA" id="ARBA00022814"/>
    </source>
</evidence>
<dbReference type="CDD" id="cd04455">
    <property type="entry name" value="S1_NusA"/>
    <property type="match status" value="1"/>
</dbReference>
<dbReference type="InterPro" id="IPR013735">
    <property type="entry name" value="TF_NusA_N"/>
</dbReference>
<comment type="subunit">
    <text evidence="7">Monomer. Binds directly to the core enzyme of the DNA-dependent RNA polymerase and to nascent RNA.</text>
</comment>
<dbReference type="Proteomes" id="UP000238034">
    <property type="component" value="Unassembled WGS sequence"/>
</dbReference>
<proteinExistence type="inferred from homology"/>
<dbReference type="NCBIfam" id="TIGR01953">
    <property type="entry name" value="NusA"/>
    <property type="match status" value="1"/>
</dbReference>
<dbReference type="Pfam" id="PF00575">
    <property type="entry name" value="S1"/>
    <property type="match status" value="1"/>
</dbReference>
<evidence type="ECO:0000256" key="6">
    <source>
        <dbReference type="ARBA" id="ARBA00023163"/>
    </source>
</evidence>
<dbReference type="InterPro" id="IPR058582">
    <property type="entry name" value="KH_NusA_2nd"/>
</dbReference>
<comment type="function">
    <text evidence="7">Participates in both transcription termination and antitermination.</text>
</comment>
<dbReference type="CDD" id="cd02134">
    <property type="entry name" value="KH-II_NusA_rpt1"/>
    <property type="match status" value="1"/>
</dbReference>
<evidence type="ECO:0000259" key="8">
    <source>
        <dbReference type="PROSITE" id="PS50126"/>
    </source>
</evidence>
<dbReference type="Pfam" id="PF08529">
    <property type="entry name" value="NusA_N"/>
    <property type="match status" value="1"/>
</dbReference>
<dbReference type="GO" id="GO:0006353">
    <property type="term" value="P:DNA-templated transcription termination"/>
    <property type="evidence" value="ECO:0007669"/>
    <property type="project" value="UniProtKB-UniRule"/>
</dbReference>
<dbReference type="GO" id="GO:0031564">
    <property type="term" value="P:transcription antitermination"/>
    <property type="evidence" value="ECO:0007669"/>
    <property type="project" value="UniProtKB-UniRule"/>
</dbReference>
<dbReference type="InterPro" id="IPR036555">
    <property type="entry name" value="NusA_N_sf"/>
</dbReference>
<dbReference type="PANTHER" id="PTHR22648:SF0">
    <property type="entry name" value="TRANSCRIPTION TERMINATION_ANTITERMINATION PROTEIN NUSA"/>
    <property type="match status" value="1"/>
</dbReference>
<evidence type="ECO:0000256" key="4">
    <source>
        <dbReference type="ARBA" id="ARBA00022884"/>
    </source>
</evidence>
<evidence type="ECO:0000256" key="5">
    <source>
        <dbReference type="ARBA" id="ARBA00023015"/>
    </source>
</evidence>
<evidence type="ECO:0000313" key="9">
    <source>
        <dbReference type="EMBL" id="PRY53702.1"/>
    </source>
</evidence>
<dbReference type="InterPro" id="IPR012340">
    <property type="entry name" value="NA-bd_OB-fold"/>
</dbReference>
<dbReference type="PROSITE" id="PS50084">
    <property type="entry name" value="KH_TYPE_1"/>
    <property type="match status" value="1"/>
</dbReference>
<sequence>MSNINLIDSFQEFKEFKNIDRPTVISVLEEVFRSMIRKKYGTDENCDVIVNPDNGDLEIWRTRTVMEDGFSEDDDLEIELADAHKIDPELEVGDDFIEQITLETFGRRAILAARQTLVSKVLELEKDEIFRKYKDRVGEIVTGEVYQVWKKETLVLDDEGNELLLPKTEQIPADYYKKGDTVRAVVLKVDMMNTNPKIIISRTAPDFLQRLFELEVPEIFDGLITIKKIVREPGERAKVAVESYDDRIDPVGACVGMKGSRIHGIVRELKNENIDVINFTNNASLYIQRALSPAKITTIKLDDADKRAAVYLKPDQVSLAIGRGGHNIKLAGKLTGYEIDVYREADADDEDVDLEEFSDEIDGWIIDEFKRVGLDTAKSVLELSVEELVKRTDLEDSTVKEVLSILRAEFE</sequence>
<protein>
    <recommendedName>
        <fullName evidence="7">Transcription termination/antitermination protein NusA</fullName>
    </recommendedName>
</protein>
<evidence type="ECO:0000256" key="1">
    <source>
        <dbReference type="ARBA" id="ARBA00022472"/>
    </source>
</evidence>
<dbReference type="PROSITE" id="PS50126">
    <property type="entry name" value="S1"/>
    <property type="match status" value="1"/>
</dbReference>
<keyword evidence="5 7" id="KW-0805">Transcription regulation</keyword>
<dbReference type="InterPro" id="IPR015946">
    <property type="entry name" value="KH_dom-like_a/b"/>
</dbReference>
<dbReference type="Pfam" id="PF13184">
    <property type="entry name" value="KH_NusA_1st"/>
    <property type="match status" value="1"/>
</dbReference>
<evidence type="ECO:0000313" key="10">
    <source>
        <dbReference type="Proteomes" id="UP000238034"/>
    </source>
</evidence>
<dbReference type="PANTHER" id="PTHR22648">
    <property type="entry name" value="TRANSCRIPTION TERMINATION FACTOR NUSA"/>
    <property type="match status" value="1"/>
</dbReference>
<evidence type="ECO:0000256" key="7">
    <source>
        <dbReference type="HAMAP-Rule" id="MF_00945"/>
    </source>
</evidence>
<dbReference type="InterPro" id="IPR030842">
    <property type="entry name" value="TF_NusA_bacterial"/>
</dbReference>
<dbReference type="InterPro" id="IPR025249">
    <property type="entry name" value="TF_NusA_KH_1st"/>
</dbReference>
<dbReference type="GO" id="GO:0003700">
    <property type="term" value="F:DNA-binding transcription factor activity"/>
    <property type="evidence" value="ECO:0007669"/>
    <property type="project" value="InterPro"/>
</dbReference>
<keyword evidence="10" id="KW-1185">Reference proteome</keyword>
<dbReference type="HAMAP" id="MF_00945_B">
    <property type="entry name" value="NusA_B"/>
    <property type="match status" value="1"/>
</dbReference>
<reference evidence="9 10" key="1">
    <citation type="submission" date="2018-03" db="EMBL/GenBank/DDBJ databases">
        <title>Genomic Encyclopedia of Type Strains, Phase III (KMG-III): the genomes of soil and plant-associated and newly described type strains.</title>
        <authorList>
            <person name="Whitman W."/>
        </authorList>
    </citation>
    <scope>NUCLEOTIDE SEQUENCE [LARGE SCALE GENOMIC DNA]</scope>
    <source>
        <strain evidence="9 10">CGMCC 1.9313</strain>
    </source>
</reference>
<dbReference type="GO" id="GO:0003723">
    <property type="term" value="F:RNA binding"/>
    <property type="evidence" value="ECO:0007669"/>
    <property type="project" value="UniProtKB-UniRule"/>
</dbReference>
<keyword evidence="2 7" id="KW-0963">Cytoplasm</keyword>
<dbReference type="InterPro" id="IPR010213">
    <property type="entry name" value="TF_NusA"/>
</dbReference>
<dbReference type="GO" id="GO:0005829">
    <property type="term" value="C:cytosol"/>
    <property type="evidence" value="ECO:0007669"/>
    <property type="project" value="TreeGrafter"/>
</dbReference>
<dbReference type="RefSeq" id="WP_106292298.1">
    <property type="nucleotide sequence ID" value="NZ_PVTH01000003.1"/>
</dbReference>
<accession>A0A2T0U744</accession>
<gene>
    <name evidence="7" type="primary">nusA</name>
    <name evidence="9" type="ORF">B0I27_103172</name>
</gene>
<dbReference type="InterPro" id="IPR009019">
    <property type="entry name" value="KH_sf_prok-type"/>
</dbReference>
<dbReference type="SUPFAM" id="SSF54814">
    <property type="entry name" value="Prokaryotic type KH domain (KH-domain type II)"/>
    <property type="match status" value="2"/>
</dbReference>
<name>A0A2T0U744_9SPHI</name>
<dbReference type="Gene3D" id="3.30.1480.10">
    <property type="entry name" value="NusA, N-terminal domain"/>
    <property type="match status" value="1"/>
</dbReference>
<evidence type="ECO:0000256" key="2">
    <source>
        <dbReference type="ARBA" id="ARBA00022490"/>
    </source>
</evidence>
<dbReference type="AlphaFoldDB" id="A0A2T0U744"/>